<evidence type="ECO:0000256" key="1">
    <source>
        <dbReference type="SAM" id="SignalP"/>
    </source>
</evidence>
<dbReference type="Proteomes" id="UP000264702">
    <property type="component" value="Unassembled WGS sequence"/>
</dbReference>
<dbReference type="Pfam" id="PF00903">
    <property type="entry name" value="Glyoxalase"/>
    <property type="match status" value="1"/>
</dbReference>
<dbReference type="PROSITE" id="PS51819">
    <property type="entry name" value="VOC"/>
    <property type="match status" value="1"/>
</dbReference>
<dbReference type="EMBL" id="QVQT01000004">
    <property type="protein sequence ID" value="RFU16308.1"/>
    <property type="molecule type" value="Genomic_DNA"/>
</dbReference>
<keyword evidence="4" id="KW-1185">Reference proteome</keyword>
<evidence type="ECO:0000313" key="3">
    <source>
        <dbReference type="EMBL" id="RFU16308.1"/>
    </source>
</evidence>
<name>A0A372IN52_9BACT</name>
<dbReference type="Gene3D" id="3.10.180.10">
    <property type="entry name" value="2,3-Dihydroxybiphenyl 1,2-Dioxygenase, domain 1"/>
    <property type="match status" value="2"/>
</dbReference>
<feature type="signal peptide" evidence="1">
    <location>
        <begin position="1"/>
        <end position="23"/>
    </location>
</feature>
<proteinExistence type="predicted"/>
<evidence type="ECO:0000313" key="4">
    <source>
        <dbReference type="Proteomes" id="UP000264702"/>
    </source>
</evidence>
<accession>A0A372IN52</accession>
<dbReference type="InterPro" id="IPR037523">
    <property type="entry name" value="VOC_core"/>
</dbReference>
<dbReference type="RefSeq" id="WP_117300528.1">
    <property type="nucleotide sequence ID" value="NZ_QVQT02000004.1"/>
</dbReference>
<evidence type="ECO:0000259" key="2">
    <source>
        <dbReference type="PROSITE" id="PS51819"/>
    </source>
</evidence>
<comment type="caution">
    <text evidence="3">The sequence shown here is derived from an EMBL/GenBank/DDBJ whole genome shotgun (WGS) entry which is preliminary data.</text>
</comment>
<gene>
    <name evidence="3" type="ORF">D0Y96_13020</name>
</gene>
<dbReference type="OrthoDB" id="108351at2"/>
<sequence>MRCFPLIFSGLALAALVSGLSAAAQSRPPITGISHIAVYTTDAAGAEQFYMHDLGLKKAPDPENPAGVRYYVDAEQFVEVLPLPSNTTYGNRLDHLGYITTSAKQLRLYLKAHGVDVPNEVTQASDGSFWFDVKDPEGNTVQFVQPPAHPLPVAGTGPIGHRIIHVGMKIQSREKEDTFYRAILGFRPYWYGGMHADKTDWVSQQVPDGHDWLEYMLSMGQAGKDVPLKKAESSWGMVNHFSIGVINMEKAVTVLHADDRLSSEHSGMQLGLDGKWQFNLFDPDETRVELMEYAPVEKPCCSSFTASNPSPVGTP</sequence>
<protein>
    <submittedName>
        <fullName evidence="3">Glyoxalase</fullName>
    </submittedName>
</protein>
<organism evidence="3 4">
    <name type="scientific">Paracidobacterium acidisoli</name>
    <dbReference type="NCBI Taxonomy" id="2303751"/>
    <lineage>
        <taxon>Bacteria</taxon>
        <taxon>Pseudomonadati</taxon>
        <taxon>Acidobacteriota</taxon>
        <taxon>Terriglobia</taxon>
        <taxon>Terriglobales</taxon>
        <taxon>Acidobacteriaceae</taxon>
        <taxon>Paracidobacterium</taxon>
    </lineage>
</organism>
<dbReference type="InterPro" id="IPR004360">
    <property type="entry name" value="Glyas_Fos-R_dOase_dom"/>
</dbReference>
<dbReference type="InterPro" id="IPR029068">
    <property type="entry name" value="Glyas_Bleomycin-R_OHBP_Dase"/>
</dbReference>
<dbReference type="SUPFAM" id="SSF54593">
    <property type="entry name" value="Glyoxalase/Bleomycin resistance protein/Dihydroxybiphenyl dioxygenase"/>
    <property type="match status" value="2"/>
</dbReference>
<keyword evidence="1" id="KW-0732">Signal</keyword>
<dbReference type="AlphaFoldDB" id="A0A372IN52"/>
<reference evidence="3 4" key="1">
    <citation type="submission" date="2018-08" db="EMBL/GenBank/DDBJ databases">
        <title>Acidipila sp. 4G-K13, an acidobacterium isolated from forest soil.</title>
        <authorList>
            <person name="Gao Z.-H."/>
            <person name="Qiu L.-H."/>
        </authorList>
    </citation>
    <scope>NUCLEOTIDE SEQUENCE [LARGE SCALE GENOMIC DNA]</scope>
    <source>
        <strain evidence="3 4">4G-K13</strain>
    </source>
</reference>
<feature type="domain" description="VOC" evidence="2">
    <location>
        <begin position="32"/>
        <end position="146"/>
    </location>
</feature>
<feature type="chain" id="PRO_5017026743" evidence="1">
    <location>
        <begin position="24"/>
        <end position="315"/>
    </location>
</feature>
<dbReference type="CDD" id="cd06587">
    <property type="entry name" value="VOC"/>
    <property type="match status" value="1"/>
</dbReference>